<feature type="domain" description="DNA2/NAM7 helicase-like C-terminal" evidence="3">
    <location>
        <begin position="390"/>
        <end position="565"/>
    </location>
</feature>
<organism evidence="4 5">
    <name type="scientific">Astathelohania contejeani</name>
    <dbReference type="NCBI Taxonomy" id="164912"/>
    <lineage>
        <taxon>Eukaryota</taxon>
        <taxon>Fungi</taxon>
        <taxon>Fungi incertae sedis</taxon>
        <taxon>Microsporidia</taxon>
        <taxon>Astathelohaniidae</taxon>
        <taxon>Astathelohania</taxon>
    </lineage>
</organism>
<evidence type="ECO:0000313" key="4">
    <source>
        <dbReference type="EMBL" id="KAF7683311.1"/>
    </source>
</evidence>
<evidence type="ECO:0000256" key="1">
    <source>
        <dbReference type="SAM" id="MobiDB-lite"/>
    </source>
</evidence>
<sequence>MEDKKLDYLNHIKSSLQKEINILERSHDTSLLRCNLISCDNHIIIFNCVGKVKCDEEYTIFYDNKKVASMKIIKTGHSEIYGRVSKKFTEEKFFIQKSNPNYNLIKMAKIAEKINPKQVHNEIINSWLGQNKFEDESIEESINDYFDPLLNTSQKNAVSGILKKKSYKIIGPPGTGKTRTIVEIIMQLLKRNNRVLVAGPSNIAVDNILDRFKTSEYCVKNNVEFFRLGSSHKSENKSFNLIDIAREIKRLEIKNGAKKEKGNNKKIFKSNNKSKKYIKNSKNKKRDEKQKVKKETNNDNNNIDKKFNNKNDTFNITEFVDKKIKNSTLIFSTLFSSFKIKSKFDWVIIDEACQSLELESLIAVIKAPRYILVGDPFQLGPVAEFEELKFTLFERLNLKTYILKEQYRMCNQLMEYSNSYFYKNEIKTPFDQIQRFLFFENSPILFIDTFDSFFRESESNNSKLNITEVELVEKVYKYIQSQNNKLDIGIITPYSSQAIAIRERIDDENVKISTVDGFQGQEKDVIIVSLVRSNDHREIGFLDEARRMNVAITRCKLGLAIIGDSRTFKTEFYKKYFEFLNKNSLYIDPNMLDELLK</sequence>
<feature type="domain" description="DNA2/NAM7 helicase helicase" evidence="2">
    <location>
        <begin position="150"/>
        <end position="382"/>
    </location>
</feature>
<dbReference type="InterPro" id="IPR047187">
    <property type="entry name" value="SF1_C_Upf1"/>
</dbReference>
<keyword evidence="5" id="KW-1185">Reference proteome</keyword>
<dbReference type="InterPro" id="IPR027417">
    <property type="entry name" value="P-loop_NTPase"/>
</dbReference>
<dbReference type="SUPFAM" id="SSF52540">
    <property type="entry name" value="P-loop containing nucleoside triphosphate hydrolases"/>
    <property type="match status" value="1"/>
</dbReference>
<feature type="compositionally biased region" description="Basic residues" evidence="1">
    <location>
        <begin position="272"/>
        <end position="284"/>
    </location>
</feature>
<dbReference type="PANTHER" id="PTHR10887:SF495">
    <property type="entry name" value="HELICASE SENATAXIN ISOFORM X1-RELATED"/>
    <property type="match status" value="1"/>
</dbReference>
<dbReference type="EMBL" id="SBIQ01000101">
    <property type="protein sequence ID" value="KAF7683311.1"/>
    <property type="molecule type" value="Genomic_DNA"/>
</dbReference>
<name>A0ABQ7HYR4_9MICR</name>
<gene>
    <name evidence="4" type="primary">hcs1</name>
    <name evidence="4" type="ORF">TCON_1478</name>
</gene>
<dbReference type="Pfam" id="PF13086">
    <property type="entry name" value="AAA_11"/>
    <property type="match status" value="1"/>
</dbReference>
<reference evidence="4 5" key="1">
    <citation type="submission" date="2019-01" db="EMBL/GenBank/DDBJ databases">
        <title>Genomes sequencing and comparative genomics of infectious freshwater microsporidia, Cucumispora dikerogammari and Thelohania contejeani.</title>
        <authorList>
            <person name="Cormier A."/>
            <person name="Giraud I."/>
            <person name="Wattier R."/>
            <person name="Teixeira M."/>
            <person name="Grandjean F."/>
            <person name="Rigaud T."/>
            <person name="Cordaux R."/>
        </authorList>
    </citation>
    <scope>NUCLEOTIDE SEQUENCE [LARGE SCALE GENOMIC DNA]</scope>
    <source>
        <strain evidence="4">T1</strain>
        <tissue evidence="4">Spores</tissue>
    </source>
</reference>
<feature type="region of interest" description="Disordered" evidence="1">
    <location>
        <begin position="272"/>
        <end position="306"/>
    </location>
</feature>
<accession>A0ABQ7HYR4</accession>
<protein>
    <submittedName>
        <fullName evidence="4">DNA polymerase alpha-associated DNA helicase A</fullName>
    </submittedName>
</protein>
<dbReference type="CDD" id="cd18808">
    <property type="entry name" value="SF1_C_Upf1"/>
    <property type="match status" value="1"/>
</dbReference>
<dbReference type="Proteomes" id="UP001516464">
    <property type="component" value="Unassembled WGS sequence"/>
</dbReference>
<comment type="caution">
    <text evidence="4">The sequence shown here is derived from an EMBL/GenBank/DDBJ whole genome shotgun (WGS) entry which is preliminary data.</text>
</comment>
<dbReference type="Gene3D" id="3.40.50.300">
    <property type="entry name" value="P-loop containing nucleotide triphosphate hydrolases"/>
    <property type="match status" value="2"/>
</dbReference>
<dbReference type="PANTHER" id="PTHR10887">
    <property type="entry name" value="DNA2/NAM7 HELICASE FAMILY"/>
    <property type="match status" value="1"/>
</dbReference>
<evidence type="ECO:0000313" key="5">
    <source>
        <dbReference type="Proteomes" id="UP001516464"/>
    </source>
</evidence>
<dbReference type="InterPro" id="IPR041677">
    <property type="entry name" value="DNA2/NAM7_AAA_11"/>
</dbReference>
<proteinExistence type="predicted"/>
<evidence type="ECO:0000259" key="2">
    <source>
        <dbReference type="Pfam" id="PF13086"/>
    </source>
</evidence>
<feature type="compositionally biased region" description="Basic and acidic residues" evidence="1">
    <location>
        <begin position="285"/>
        <end position="306"/>
    </location>
</feature>
<dbReference type="Pfam" id="PF13087">
    <property type="entry name" value="AAA_12"/>
    <property type="match status" value="1"/>
</dbReference>
<dbReference type="InterPro" id="IPR041679">
    <property type="entry name" value="DNA2/NAM7-like_C"/>
</dbReference>
<dbReference type="InterPro" id="IPR045055">
    <property type="entry name" value="DNA2/NAM7-like"/>
</dbReference>
<evidence type="ECO:0000259" key="3">
    <source>
        <dbReference type="Pfam" id="PF13087"/>
    </source>
</evidence>